<dbReference type="Proteomes" id="UP000765509">
    <property type="component" value="Unassembled WGS sequence"/>
</dbReference>
<dbReference type="AlphaFoldDB" id="A0A9Q3DJS6"/>
<reference evidence="1" key="1">
    <citation type="submission" date="2021-03" db="EMBL/GenBank/DDBJ databases">
        <title>Draft genome sequence of rust myrtle Austropuccinia psidii MF-1, a brazilian biotype.</title>
        <authorList>
            <person name="Quecine M.C."/>
            <person name="Pachon D.M.R."/>
            <person name="Bonatelli M.L."/>
            <person name="Correr F.H."/>
            <person name="Franceschini L.M."/>
            <person name="Leite T.F."/>
            <person name="Margarido G.R.A."/>
            <person name="Almeida C.A."/>
            <person name="Ferrarezi J.A."/>
            <person name="Labate C.A."/>
        </authorList>
    </citation>
    <scope>NUCLEOTIDE SEQUENCE</scope>
    <source>
        <strain evidence="1">MF-1</strain>
    </source>
</reference>
<name>A0A9Q3DJS6_9BASI</name>
<comment type="caution">
    <text evidence="1">The sequence shown here is derived from an EMBL/GenBank/DDBJ whole genome shotgun (WGS) entry which is preliminary data.</text>
</comment>
<accession>A0A9Q3DJS6</accession>
<dbReference type="EMBL" id="AVOT02017953">
    <property type="protein sequence ID" value="MBW0504464.1"/>
    <property type="molecule type" value="Genomic_DNA"/>
</dbReference>
<gene>
    <name evidence="1" type="ORF">O181_044179</name>
</gene>
<proteinExistence type="predicted"/>
<sequence length="138" mass="16182">MLRCKITIQEYRGNMIIVHKDRNIQTKSEGLSRWILPNEIEIPSYVPEEAYPQIPMEGITVADVNTTFIEEVRNSYTQDRKCAILCQVLTRDSKDNSLINYLDEIWKNSYGEGRFNLLDGIIYHRNNHTCVMKVMDRP</sequence>
<evidence type="ECO:0000313" key="2">
    <source>
        <dbReference type="Proteomes" id="UP000765509"/>
    </source>
</evidence>
<evidence type="ECO:0000313" key="1">
    <source>
        <dbReference type="EMBL" id="MBW0504464.1"/>
    </source>
</evidence>
<organism evidence="1 2">
    <name type="scientific">Austropuccinia psidii MF-1</name>
    <dbReference type="NCBI Taxonomy" id="1389203"/>
    <lineage>
        <taxon>Eukaryota</taxon>
        <taxon>Fungi</taxon>
        <taxon>Dikarya</taxon>
        <taxon>Basidiomycota</taxon>
        <taxon>Pucciniomycotina</taxon>
        <taxon>Pucciniomycetes</taxon>
        <taxon>Pucciniales</taxon>
        <taxon>Sphaerophragmiaceae</taxon>
        <taxon>Austropuccinia</taxon>
    </lineage>
</organism>
<protein>
    <submittedName>
        <fullName evidence="1">Uncharacterized protein</fullName>
    </submittedName>
</protein>
<keyword evidence="2" id="KW-1185">Reference proteome</keyword>
<dbReference type="OrthoDB" id="2507171at2759"/>